<organism evidence="1 2">
    <name type="scientific">Cichorium intybus</name>
    <name type="common">Chicory</name>
    <dbReference type="NCBI Taxonomy" id="13427"/>
    <lineage>
        <taxon>Eukaryota</taxon>
        <taxon>Viridiplantae</taxon>
        <taxon>Streptophyta</taxon>
        <taxon>Embryophyta</taxon>
        <taxon>Tracheophyta</taxon>
        <taxon>Spermatophyta</taxon>
        <taxon>Magnoliopsida</taxon>
        <taxon>eudicotyledons</taxon>
        <taxon>Gunneridae</taxon>
        <taxon>Pentapetalae</taxon>
        <taxon>asterids</taxon>
        <taxon>campanulids</taxon>
        <taxon>Asterales</taxon>
        <taxon>Asteraceae</taxon>
        <taxon>Cichorioideae</taxon>
        <taxon>Cichorieae</taxon>
        <taxon>Cichoriinae</taxon>
        <taxon>Cichorium</taxon>
    </lineage>
</organism>
<protein>
    <submittedName>
        <fullName evidence="1">Uncharacterized protein</fullName>
    </submittedName>
</protein>
<name>A0ACB9F8S4_CICIN</name>
<accession>A0ACB9F8S4</accession>
<gene>
    <name evidence="1" type="ORF">L2E82_17371</name>
</gene>
<reference evidence="1 2" key="2">
    <citation type="journal article" date="2022" name="Mol. Ecol. Resour.">
        <title>The genomes of chicory, endive, great burdock and yacon provide insights into Asteraceae paleo-polyploidization history and plant inulin production.</title>
        <authorList>
            <person name="Fan W."/>
            <person name="Wang S."/>
            <person name="Wang H."/>
            <person name="Wang A."/>
            <person name="Jiang F."/>
            <person name="Liu H."/>
            <person name="Zhao H."/>
            <person name="Xu D."/>
            <person name="Zhang Y."/>
        </authorList>
    </citation>
    <scope>NUCLEOTIDE SEQUENCE [LARGE SCALE GENOMIC DNA]</scope>
    <source>
        <strain evidence="2">cv. Punajuju</strain>
        <tissue evidence="1">Leaves</tissue>
    </source>
</reference>
<keyword evidence="2" id="KW-1185">Reference proteome</keyword>
<comment type="caution">
    <text evidence="1">The sequence shown here is derived from an EMBL/GenBank/DDBJ whole genome shotgun (WGS) entry which is preliminary data.</text>
</comment>
<reference evidence="2" key="1">
    <citation type="journal article" date="2022" name="Mol. Ecol. Resour.">
        <title>The genomes of chicory, endive, great burdock and yacon provide insights into Asteraceae palaeo-polyploidization history and plant inulin production.</title>
        <authorList>
            <person name="Fan W."/>
            <person name="Wang S."/>
            <person name="Wang H."/>
            <person name="Wang A."/>
            <person name="Jiang F."/>
            <person name="Liu H."/>
            <person name="Zhao H."/>
            <person name="Xu D."/>
            <person name="Zhang Y."/>
        </authorList>
    </citation>
    <scope>NUCLEOTIDE SEQUENCE [LARGE SCALE GENOMIC DNA]</scope>
    <source>
        <strain evidence="2">cv. Punajuju</strain>
    </source>
</reference>
<dbReference type="Proteomes" id="UP001055811">
    <property type="component" value="Linkage Group LG03"/>
</dbReference>
<sequence length="70" mass="7862">MQNGGVNDLLSDLETKETMKFAVGEWMQVSGASITMKIGFANGLNQLVFVVYRHLISTILFCPFAFVFER</sequence>
<dbReference type="EMBL" id="CM042011">
    <property type="protein sequence ID" value="KAI3767278.1"/>
    <property type="molecule type" value="Genomic_DNA"/>
</dbReference>
<proteinExistence type="predicted"/>
<evidence type="ECO:0000313" key="2">
    <source>
        <dbReference type="Proteomes" id="UP001055811"/>
    </source>
</evidence>
<evidence type="ECO:0000313" key="1">
    <source>
        <dbReference type="EMBL" id="KAI3767278.1"/>
    </source>
</evidence>